<keyword evidence="7" id="KW-1185">Reference proteome</keyword>
<dbReference type="Pfam" id="PF00668">
    <property type="entry name" value="Condensation"/>
    <property type="match status" value="1"/>
</dbReference>
<dbReference type="SUPFAM" id="SSF56801">
    <property type="entry name" value="Acetyl-CoA synthetase-like"/>
    <property type="match status" value="1"/>
</dbReference>
<dbReference type="InterPro" id="IPR009081">
    <property type="entry name" value="PP-bd_ACP"/>
</dbReference>
<evidence type="ECO:0000259" key="5">
    <source>
        <dbReference type="PROSITE" id="PS50075"/>
    </source>
</evidence>
<comment type="caution">
    <text evidence="6">The sequence shown here is derived from an EMBL/GenBank/DDBJ whole genome shotgun (WGS) entry which is preliminary data.</text>
</comment>
<dbReference type="EMBL" id="JBHYPX010000002">
    <property type="protein sequence ID" value="MFE1350777.1"/>
    <property type="molecule type" value="Genomic_DNA"/>
</dbReference>
<dbReference type="SUPFAM" id="SSF47336">
    <property type="entry name" value="ACP-like"/>
    <property type="match status" value="1"/>
</dbReference>
<dbReference type="InterPro" id="IPR025110">
    <property type="entry name" value="AMP-bd_C"/>
</dbReference>
<feature type="region of interest" description="Disordered" evidence="4">
    <location>
        <begin position="577"/>
        <end position="607"/>
    </location>
</feature>
<dbReference type="Pfam" id="PF00501">
    <property type="entry name" value="AMP-binding"/>
    <property type="match status" value="1"/>
</dbReference>
<sequence length="1078" mass="113548">MSDREYPLTPGQQRMWFLQQLDPSDVSENLVTLRRLTGPLDPAAFRRAVAAVVARHEPLRTSFAEVDGVPVQRVADRVEVPVALHDLRAEPDPEAAALRLAEACGGRPYATAAGPLLRIELYRTGEREHVLLLAAHHLVSDGWSIRLLLDELLAAHRAAADGREPQLPPLPGGFGDHVMWQRARAEGPAADRAAAYWAAELAAPPGRGLPPGTPPPPRPATATATTAPDGRAHWVRAEVDAAAAAAVEGFARQHSCTPFMAWLALYQLLVGRHTGQDDLVVGAPTAGRERRADEHLVGCFTTVLPLRADLGGGVGFATLLERTRSTVTNALSHPQVPYERLLGELGTARGEGQRQLFRHWFNLHTESAAPAAATTADPLRVDALPGLPAPTPFDTSLDAWPAADGGLHLLLAYDPAVLDAAAAQALLDRLPLLARRALAEPGRPVTALSLLSPDEDGALLRGPDGVPDDPETVLDLLLRQADLTPDAVAVRDGERSFSYRELLAGARRAEAAVHAVGALPRTPVGLYGARSAELLAGMLGILLAGCAYLPLDPALPGPRLRAMLDGAGATAVLATPDAPATETGLPTTRPAPLDAPQPASTAAEFTPPAPADPAYVLYTSGSTGEPKAVVVPHRALLARVRWMGAAYGLGPGERVLQFASPGFDTHVEEVFPALTHGAEVVLLPVPSAELPDWLGGPQGRTLTVLDLPTAYWQELVAAGPAVPWPPALRTVVLGGDQVASAAVAAWRGRFGDRVELWNTYGPTEAAVIATACLLGPADAAARPGIGRPIAATVAHLLDDGGRPVPPGVPGELWLGGDGLADGYLGRPGLTAERFAADPFTGGRMYRTGDLARLRPDGALEFLGRRDRQLKVRGYRVEPAEVEAALLAQPGVGQAVVDLHDEAGRQLLAAWVVPADAELPPDGEELRQRLRAVLPAHLVPDVCLPLERLPLTVRGKLDRAALPSPAAVAPAGTVAERVPPGTDAEHLVAETWSEVLGLDVERIGVHDDFFALGGHSLLAVRVLARLRAALELDVPVRVLFTSPTVAGTAAAVEELLLAEIDALSEDEVRSLIDEGAPTA</sequence>
<dbReference type="InterPro" id="IPR006162">
    <property type="entry name" value="Ppantetheine_attach_site"/>
</dbReference>
<dbReference type="Proteomes" id="UP001599542">
    <property type="component" value="Unassembled WGS sequence"/>
</dbReference>
<gene>
    <name evidence="6" type="ORF">ACFW6T_02160</name>
</gene>
<reference evidence="6 7" key="1">
    <citation type="submission" date="2024-09" db="EMBL/GenBank/DDBJ databases">
        <title>The Natural Products Discovery Center: Release of the First 8490 Sequenced Strains for Exploring Actinobacteria Biosynthetic Diversity.</title>
        <authorList>
            <person name="Kalkreuter E."/>
            <person name="Kautsar S.A."/>
            <person name="Yang D."/>
            <person name="Bader C.D."/>
            <person name="Teijaro C.N."/>
            <person name="Fluegel L."/>
            <person name="Davis C.M."/>
            <person name="Simpson J.R."/>
            <person name="Lauterbach L."/>
            <person name="Steele A.D."/>
            <person name="Gui C."/>
            <person name="Meng S."/>
            <person name="Li G."/>
            <person name="Viehrig K."/>
            <person name="Ye F."/>
            <person name="Su P."/>
            <person name="Kiefer A.F."/>
            <person name="Nichols A."/>
            <person name="Cepeda A.J."/>
            <person name="Yan W."/>
            <person name="Fan B."/>
            <person name="Jiang Y."/>
            <person name="Adhikari A."/>
            <person name="Zheng C.-J."/>
            <person name="Schuster L."/>
            <person name="Cowan T.M."/>
            <person name="Smanski M.J."/>
            <person name="Chevrette M.G."/>
            <person name="De Carvalho L.P.S."/>
            <person name="Shen B."/>
        </authorList>
    </citation>
    <scope>NUCLEOTIDE SEQUENCE [LARGE SCALE GENOMIC DNA]</scope>
    <source>
        <strain evidence="6 7">NPDC058753</strain>
    </source>
</reference>
<evidence type="ECO:0000313" key="6">
    <source>
        <dbReference type="EMBL" id="MFE1350777.1"/>
    </source>
</evidence>
<evidence type="ECO:0000256" key="3">
    <source>
        <dbReference type="ARBA" id="ARBA00022553"/>
    </source>
</evidence>
<comment type="cofactor">
    <cofactor evidence="1">
        <name>pantetheine 4'-phosphate</name>
        <dbReference type="ChEBI" id="CHEBI:47942"/>
    </cofactor>
</comment>
<dbReference type="Gene3D" id="3.30.559.30">
    <property type="entry name" value="Nonribosomal peptide synthetase, condensation domain"/>
    <property type="match status" value="1"/>
</dbReference>
<dbReference type="Gene3D" id="3.30.559.10">
    <property type="entry name" value="Chloramphenicol acetyltransferase-like domain"/>
    <property type="match status" value="1"/>
</dbReference>
<keyword evidence="2" id="KW-0596">Phosphopantetheine</keyword>
<feature type="compositionally biased region" description="Pro residues" evidence="4">
    <location>
        <begin position="207"/>
        <end position="219"/>
    </location>
</feature>
<keyword evidence="3" id="KW-0597">Phosphoprotein</keyword>
<dbReference type="InterPro" id="IPR000873">
    <property type="entry name" value="AMP-dep_synth/lig_dom"/>
</dbReference>
<dbReference type="InterPro" id="IPR042099">
    <property type="entry name" value="ANL_N_sf"/>
</dbReference>
<dbReference type="Gene3D" id="3.40.50.12780">
    <property type="entry name" value="N-terminal domain of ligase-like"/>
    <property type="match status" value="1"/>
</dbReference>
<organism evidence="6 7">
    <name type="scientific">Kitasatospora phosalacinea</name>
    <dbReference type="NCBI Taxonomy" id="2065"/>
    <lineage>
        <taxon>Bacteria</taxon>
        <taxon>Bacillati</taxon>
        <taxon>Actinomycetota</taxon>
        <taxon>Actinomycetes</taxon>
        <taxon>Kitasatosporales</taxon>
        <taxon>Streptomycetaceae</taxon>
        <taxon>Kitasatospora</taxon>
    </lineage>
</organism>
<dbReference type="RefSeq" id="WP_380316766.1">
    <property type="nucleotide sequence ID" value="NZ_JBHYPW010000003.1"/>
</dbReference>
<dbReference type="PROSITE" id="PS00012">
    <property type="entry name" value="PHOSPHOPANTETHEINE"/>
    <property type="match status" value="1"/>
</dbReference>
<evidence type="ECO:0000256" key="1">
    <source>
        <dbReference type="ARBA" id="ARBA00001957"/>
    </source>
</evidence>
<dbReference type="CDD" id="cd05930">
    <property type="entry name" value="A_NRPS"/>
    <property type="match status" value="1"/>
</dbReference>
<feature type="domain" description="Carrier" evidence="5">
    <location>
        <begin position="978"/>
        <end position="1055"/>
    </location>
</feature>
<dbReference type="PROSITE" id="PS50075">
    <property type="entry name" value="CARRIER"/>
    <property type="match status" value="1"/>
</dbReference>
<evidence type="ECO:0000256" key="4">
    <source>
        <dbReference type="SAM" id="MobiDB-lite"/>
    </source>
</evidence>
<dbReference type="InterPro" id="IPR020806">
    <property type="entry name" value="PKS_PP-bd"/>
</dbReference>
<name>A0ABW6GDI2_9ACTN</name>
<dbReference type="PANTHER" id="PTHR45527">
    <property type="entry name" value="NONRIBOSOMAL PEPTIDE SYNTHETASE"/>
    <property type="match status" value="1"/>
</dbReference>
<dbReference type="InterPro" id="IPR020845">
    <property type="entry name" value="AMP-binding_CS"/>
</dbReference>
<evidence type="ECO:0000313" key="7">
    <source>
        <dbReference type="Proteomes" id="UP001599542"/>
    </source>
</evidence>
<dbReference type="Gene3D" id="3.30.300.30">
    <property type="match status" value="1"/>
</dbReference>
<evidence type="ECO:0000256" key="2">
    <source>
        <dbReference type="ARBA" id="ARBA00022450"/>
    </source>
</evidence>
<dbReference type="InterPro" id="IPR001242">
    <property type="entry name" value="Condensation_dom"/>
</dbReference>
<proteinExistence type="predicted"/>
<dbReference type="InterPro" id="IPR036736">
    <property type="entry name" value="ACP-like_sf"/>
</dbReference>
<dbReference type="Gene3D" id="1.10.1200.10">
    <property type="entry name" value="ACP-like"/>
    <property type="match status" value="1"/>
</dbReference>
<dbReference type="InterPro" id="IPR045851">
    <property type="entry name" value="AMP-bd_C_sf"/>
</dbReference>
<accession>A0ABW6GDI2</accession>
<protein>
    <submittedName>
        <fullName evidence="6">Amino acid adenylation domain-containing protein</fullName>
    </submittedName>
</protein>
<dbReference type="InterPro" id="IPR010071">
    <property type="entry name" value="AA_adenyl_dom"/>
</dbReference>
<dbReference type="PANTHER" id="PTHR45527:SF1">
    <property type="entry name" value="FATTY ACID SYNTHASE"/>
    <property type="match status" value="1"/>
</dbReference>
<dbReference type="Pfam" id="PF00550">
    <property type="entry name" value="PP-binding"/>
    <property type="match status" value="1"/>
</dbReference>
<dbReference type="NCBIfam" id="TIGR01733">
    <property type="entry name" value="AA-adenyl-dom"/>
    <property type="match status" value="1"/>
</dbReference>
<dbReference type="InterPro" id="IPR023213">
    <property type="entry name" value="CAT-like_dom_sf"/>
</dbReference>
<feature type="region of interest" description="Disordered" evidence="4">
    <location>
        <begin position="204"/>
        <end position="228"/>
    </location>
</feature>
<dbReference type="PROSITE" id="PS00455">
    <property type="entry name" value="AMP_BINDING"/>
    <property type="match status" value="1"/>
</dbReference>
<dbReference type="Pfam" id="PF13193">
    <property type="entry name" value="AMP-binding_C"/>
    <property type="match status" value="1"/>
</dbReference>
<dbReference type="SUPFAM" id="SSF52777">
    <property type="entry name" value="CoA-dependent acyltransferases"/>
    <property type="match status" value="2"/>
</dbReference>
<dbReference type="SMART" id="SM00823">
    <property type="entry name" value="PKS_PP"/>
    <property type="match status" value="1"/>
</dbReference>